<dbReference type="EMBL" id="DXDX01000031">
    <property type="protein sequence ID" value="HIY20534.1"/>
    <property type="molecule type" value="Genomic_DNA"/>
</dbReference>
<reference evidence="1" key="1">
    <citation type="journal article" date="2021" name="PeerJ">
        <title>Extensive microbial diversity within the chicken gut microbiome revealed by metagenomics and culture.</title>
        <authorList>
            <person name="Gilroy R."/>
            <person name="Ravi A."/>
            <person name="Getino M."/>
            <person name="Pursley I."/>
            <person name="Horton D.L."/>
            <person name="Alikhan N.F."/>
            <person name="Baker D."/>
            <person name="Gharbi K."/>
            <person name="Hall N."/>
            <person name="Watson M."/>
            <person name="Adriaenssens E.M."/>
            <person name="Foster-Nyarko E."/>
            <person name="Jarju S."/>
            <person name="Secka A."/>
            <person name="Antonio M."/>
            <person name="Oren A."/>
            <person name="Chaudhuri R.R."/>
            <person name="La Ragione R."/>
            <person name="Hildebrand F."/>
            <person name="Pallen M.J."/>
        </authorList>
    </citation>
    <scope>NUCLEOTIDE SEQUENCE</scope>
    <source>
        <strain evidence="1">ChiBcec16_6824</strain>
    </source>
</reference>
<protein>
    <submittedName>
        <fullName evidence="1">Molybdopterin oxidoreductase</fullName>
    </submittedName>
</protein>
<reference evidence="1" key="2">
    <citation type="submission" date="2021-04" db="EMBL/GenBank/DDBJ databases">
        <authorList>
            <person name="Gilroy R."/>
        </authorList>
    </citation>
    <scope>NUCLEOTIDE SEQUENCE</scope>
    <source>
        <strain evidence="1">ChiBcec16_6824</strain>
    </source>
</reference>
<sequence length="69" mass="7857">MKERDYLWCALQLLLDREEELDRLCPTCRAQAMEERCPVCGAPTESGEGGQNAAFDQSRYEAMCRGEKP</sequence>
<dbReference type="AlphaFoldDB" id="A0A9D1Y6C9"/>
<organism evidence="1 2">
    <name type="scientific">Candidatus Flavonifractor merdigallinarum</name>
    <dbReference type="NCBI Taxonomy" id="2838589"/>
    <lineage>
        <taxon>Bacteria</taxon>
        <taxon>Bacillati</taxon>
        <taxon>Bacillota</taxon>
        <taxon>Clostridia</taxon>
        <taxon>Eubacteriales</taxon>
        <taxon>Oscillospiraceae</taxon>
        <taxon>Flavonifractor</taxon>
    </lineage>
</organism>
<name>A0A9D1Y6C9_9FIRM</name>
<dbReference type="Proteomes" id="UP000823868">
    <property type="component" value="Unassembled WGS sequence"/>
</dbReference>
<accession>A0A9D1Y6C9</accession>
<comment type="caution">
    <text evidence="1">The sequence shown here is derived from an EMBL/GenBank/DDBJ whole genome shotgun (WGS) entry which is preliminary data.</text>
</comment>
<evidence type="ECO:0000313" key="2">
    <source>
        <dbReference type="Proteomes" id="UP000823868"/>
    </source>
</evidence>
<evidence type="ECO:0000313" key="1">
    <source>
        <dbReference type="EMBL" id="HIY20534.1"/>
    </source>
</evidence>
<proteinExistence type="predicted"/>
<gene>
    <name evidence="1" type="ORF">H9841_01360</name>
</gene>